<keyword evidence="2" id="KW-1185">Reference proteome</keyword>
<accession>A0ABD1Q825</accession>
<organism evidence="1 2">
    <name type="scientific">Abeliophyllum distichum</name>
    <dbReference type="NCBI Taxonomy" id="126358"/>
    <lineage>
        <taxon>Eukaryota</taxon>
        <taxon>Viridiplantae</taxon>
        <taxon>Streptophyta</taxon>
        <taxon>Embryophyta</taxon>
        <taxon>Tracheophyta</taxon>
        <taxon>Spermatophyta</taxon>
        <taxon>Magnoliopsida</taxon>
        <taxon>eudicotyledons</taxon>
        <taxon>Gunneridae</taxon>
        <taxon>Pentapetalae</taxon>
        <taxon>asterids</taxon>
        <taxon>lamiids</taxon>
        <taxon>Lamiales</taxon>
        <taxon>Oleaceae</taxon>
        <taxon>Forsythieae</taxon>
        <taxon>Abeliophyllum</taxon>
    </lineage>
</organism>
<dbReference type="Proteomes" id="UP001604336">
    <property type="component" value="Unassembled WGS sequence"/>
</dbReference>
<evidence type="ECO:0000313" key="1">
    <source>
        <dbReference type="EMBL" id="KAL2471279.1"/>
    </source>
</evidence>
<protein>
    <submittedName>
        <fullName evidence="1">Uncharacterized protein</fullName>
    </submittedName>
</protein>
<dbReference type="EMBL" id="JBFOLK010000012">
    <property type="protein sequence ID" value="KAL2471279.1"/>
    <property type="molecule type" value="Genomic_DNA"/>
</dbReference>
<name>A0ABD1Q825_9LAMI</name>
<sequence length="100" mass="11178">MKISIAQTVSNLAEQVQMFVQEKRTRGAMMEGESRMKKWKESKLWPQQLATPTFTATLETPSVISLLTYFKSESVDPQGPPVSLISLVTRLTPTNRGPVP</sequence>
<dbReference type="AlphaFoldDB" id="A0ABD1Q825"/>
<evidence type="ECO:0000313" key="2">
    <source>
        <dbReference type="Proteomes" id="UP001604336"/>
    </source>
</evidence>
<comment type="caution">
    <text evidence="1">The sequence shown here is derived from an EMBL/GenBank/DDBJ whole genome shotgun (WGS) entry which is preliminary data.</text>
</comment>
<reference evidence="2" key="1">
    <citation type="submission" date="2024-07" db="EMBL/GenBank/DDBJ databases">
        <title>Two chromosome-level genome assemblies of Korean endemic species Abeliophyllum distichum and Forsythia ovata (Oleaceae).</title>
        <authorList>
            <person name="Jang H."/>
        </authorList>
    </citation>
    <scope>NUCLEOTIDE SEQUENCE [LARGE SCALE GENOMIC DNA]</scope>
</reference>
<gene>
    <name evidence="1" type="ORF">Adt_39415</name>
</gene>
<proteinExistence type="predicted"/>